<keyword evidence="3" id="KW-0325">Glycoprotein</keyword>
<dbReference type="SMART" id="SM00191">
    <property type="entry name" value="Int_alpha"/>
    <property type="match status" value="4"/>
</dbReference>
<dbReference type="InterPro" id="IPR011049">
    <property type="entry name" value="Serralysin-like_metalloprot_C"/>
</dbReference>
<dbReference type="PANTHER" id="PTHR13412:SF0">
    <property type="entry name" value="T-CELL IMMUNOMODULATORY PROTEIN"/>
    <property type="match status" value="1"/>
</dbReference>
<protein>
    <recommendedName>
        <fullName evidence="6">Peptidase M10 serralysin C-terminal domain-containing protein</fullName>
    </recommendedName>
</protein>
<keyword evidence="5" id="KW-1185">Reference proteome</keyword>
<dbReference type="InterPro" id="IPR024881">
    <property type="entry name" value="Tip"/>
</dbReference>
<dbReference type="EMBL" id="BMYJ01000001">
    <property type="protein sequence ID" value="GHC43684.1"/>
    <property type="molecule type" value="Genomic_DNA"/>
</dbReference>
<dbReference type="InterPro" id="IPR028994">
    <property type="entry name" value="Integrin_alpha_N"/>
</dbReference>
<dbReference type="Gene3D" id="2.150.10.10">
    <property type="entry name" value="Serralysin-like metalloprotease, C-terminal"/>
    <property type="match status" value="2"/>
</dbReference>
<evidence type="ECO:0000313" key="4">
    <source>
        <dbReference type="EMBL" id="GHC43684.1"/>
    </source>
</evidence>
<dbReference type="PRINTS" id="PR00313">
    <property type="entry name" value="CABNDNGRPT"/>
</dbReference>
<keyword evidence="2" id="KW-0677">Repeat</keyword>
<dbReference type="InterPro" id="IPR013517">
    <property type="entry name" value="FG-GAP"/>
</dbReference>
<evidence type="ECO:0000256" key="3">
    <source>
        <dbReference type="ARBA" id="ARBA00023180"/>
    </source>
</evidence>
<dbReference type="InterPro" id="IPR018511">
    <property type="entry name" value="Hemolysin-typ_Ca-bd_CS"/>
</dbReference>
<evidence type="ECO:0000313" key="5">
    <source>
        <dbReference type="Proteomes" id="UP000638981"/>
    </source>
</evidence>
<sequence length="776" mass="79061">MTTGYGGTIILGPEAGAGFGSRVAAIGDINGDGHQDFAVSVPTASDGYAETPGLLATGQIFVFYGGNGDLARQIDLAFAGGLPPDGQIFTAIQGDIANAGIGGVVAAAGDVDGDGLDDLLIGASDYGGTGATRQGYILYGHSGGWGDVVSAAALQPGQATKLILPEGVGGDFTLAGLGDINGDGYRDILVGDPAGTQVHVLFGDGARHPDSLNLLVSPFSGNDVYQNATGGFAVGDLNKDGLADLGLRTTAGLIVVFGAAAMGGRTKDAQGLPMGAGLGFNVPLAELTRVERLFDINGDGVDDLLIEGREDSLSAQTTSFVLFGRTTGFANSVDLAALDVSQGFRMEGAGVSLAAGGYGDANGDGLRDFLVAGGDRVDLVFGQAQGSAASLNLANLDGNRGYIIEGLVGDQAGGGQLADVNGDGFADLILGLPGREGAAIVYGGPRRMAALDAADGILDGVLHLAQIGSLLTFTEPDPVPVGGGNAGHAAPTALNDTLLGTAGDDLVDLLSGHDSYAGFAGDDTVQGGAGRDSIFGDTGNDSLQGGSDADLLSGSTGDDWLDGGAGNDTLEGGMGDDTFVVDGLGDVLLEIVGGGHDTVISDVDWILDAGFEQLRLVGSIARSAEGNVDDNRLQGNDIGNMLKGFRGRDTLWGNDGADTLVGGGGRDILYGGQDLFADRFVFQTPKDSRASHMRDVVHDFTKLVDEIDLRLIDANIRKDGDQKFVYSGAKPQAFSVWWADVGRDILLLADVNGDKKADLEIRITKMANFANNDLLL</sequence>
<dbReference type="SUPFAM" id="SSF51120">
    <property type="entry name" value="beta-Roll"/>
    <property type="match status" value="2"/>
</dbReference>
<dbReference type="Proteomes" id="UP000638981">
    <property type="component" value="Unassembled WGS sequence"/>
</dbReference>
<comment type="caution">
    <text evidence="4">The sequence shown here is derived from an EMBL/GenBank/DDBJ whole genome shotgun (WGS) entry which is preliminary data.</text>
</comment>
<dbReference type="PANTHER" id="PTHR13412">
    <property type="entry name" value="T-CELL IMMUNOMODULATORY PROTEIN HOMOLOG"/>
    <property type="match status" value="1"/>
</dbReference>
<gene>
    <name evidence="4" type="ORF">GCM10007315_00930</name>
</gene>
<reference evidence="4" key="1">
    <citation type="journal article" date="2014" name="Int. J. Syst. Evol. Microbiol.">
        <title>Complete genome sequence of Corynebacterium casei LMG S-19264T (=DSM 44701T), isolated from a smear-ripened cheese.</title>
        <authorList>
            <consortium name="US DOE Joint Genome Institute (JGI-PGF)"/>
            <person name="Walter F."/>
            <person name="Albersmeier A."/>
            <person name="Kalinowski J."/>
            <person name="Ruckert C."/>
        </authorList>
    </citation>
    <scope>NUCLEOTIDE SEQUENCE</scope>
    <source>
        <strain evidence="4">KCTC 23310</strain>
    </source>
</reference>
<proteinExistence type="predicted"/>
<evidence type="ECO:0008006" key="6">
    <source>
        <dbReference type="Google" id="ProtNLM"/>
    </source>
</evidence>
<reference evidence="4" key="2">
    <citation type="submission" date="2020-09" db="EMBL/GenBank/DDBJ databases">
        <authorList>
            <person name="Sun Q."/>
            <person name="Kim S."/>
        </authorList>
    </citation>
    <scope>NUCLEOTIDE SEQUENCE</scope>
    <source>
        <strain evidence="4">KCTC 23310</strain>
    </source>
</reference>
<dbReference type="RefSeq" id="WP_189409433.1">
    <property type="nucleotide sequence ID" value="NZ_BMYJ01000001.1"/>
</dbReference>
<evidence type="ECO:0000256" key="1">
    <source>
        <dbReference type="ARBA" id="ARBA00022729"/>
    </source>
</evidence>
<dbReference type="InterPro" id="IPR001343">
    <property type="entry name" value="Hemolysn_Ca-bd"/>
</dbReference>
<dbReference type="SUPFAM" id="SSF69318">
    <property type="entry name" value="Integrin alpha N-terminal domain"/>
    <property type="match status" value="2"/>
</dbReference>
<dbReference type="PROSITE" id="PS00330">
    <property type="entry name" value="HEMOLYSIN_CALCIUM"/>
    <property type="match status" value="3"/>
</dbReference>
<organism evidence="4 5">
    <name type="scientific">Neogemmobacter tilapiae</name>
    <dbReference type="NCBI Taxonomy" id="875041"/>
    <lineage>
        <taxon>Bacteria</taxon>
        <taxon>Pseudomonadati</taxon>
        <taxon>Pseudomonadota</taxon>
        <taxon>Alphaproteobacteria</taxon>
        <taxon>Rhodobacterales</taxon>
        <taxon>Paracoccaceae</taxon>
        <taxon>Neogemmobacter</taxon>
    </lineage>
</organism>
<evidence type="ECO:0000256" key="2">
    <source>
        <dbReference type="ARBA" id="ARBA00022737"/>
    </source>
</evidence>
<dbReference type="InterPro" id="IPR013519">
    <property type="entry name" value="Int_alpha_beta-p"/>
</dbReference>
<dbReference type="PROSITE" id="PS51470">
    <property type="entry name" value="FG_GAP"/>
    <property type="match status" value="1"/>
</dbReference>
<dbReference type="Gene3D" id="2.130.10.130">
    <property type="entry name" value="Integrin alpha, N-terminal"/>
    <property type="match status" value="3"/>
</dbReference>
<accession>A0A918TG67</accession>
<dbReference type="GO" id="GO:0005509">
    <property type="term" value="F:calcium ion binding"/>
    <property type="evidence" value="ECO:0007669"/>
    <property type="project" value="InterPro"/>
</dbReference>
<dbReference type="Pfam" id="PF00353">
    <property type="entry name" value="HemolysinCabind"/>
    <property type="match status" value="3"/>
</dbReference>
<name>A0A918TG67_9RHOB</name>
<dbReference type="Pfam" id="PF01839">
    <property type="entry name" value="FG-GAP"/>
    <property type="match status" value="2"/>
</dbReference>
<keyword evidence="1" id="KW-0732">Signal</keyword>
<dbReference type="AlphaFoldDB" id="A0A918TG67"/>